<dbReference type="PATRIC" id="fig|571915.4.peg.559"/>
<reference evidence="10" key="2">
    <citation type="submission" date="2015-05" db="EMBL/GenBank/DDBJ databases">
        <title>Complete genome sequence of Corynebacterium mustelae DSM 45274, isolated from various tissues of a male ferret with lethal sepsis.</title>
        <authorList>
            <person name="Ruckert C."/>
            <person name="Albersmeier A."/>
            <person name="Winkler A."/>
            <person name="Tauch A."/>
        </authorList>
    </citation>
    <scope>NUCLEOTIDE SEQUENCE [LARGE SCALE GENOMIC DNA]</scope>
    <source>
        <strain evidence="10">DSM 45274</strain>
    </source>
</reference>
<evidence type="ECO:0000256" key="3">
    <source>
        <dbReference type="ARBA" id="ARBA00022475"/>
    </source>
</evidence>
<gene>
    <name evidence="9" type="primary">eccD</name>
    <name evidence="9" type="ORF">CMUST_02640</name>
</gene>
<keyword evidence="3" id="KW-1003">Cell membrane</keyword>
<reference evidence="9 10" key="1">
    <citation type="journal article" date="2015" name="Genome Announc.">
        <title>Complete Genome Sequence of the Type Strain Corynebacterium mustelae DSM 45274, Isolated from Various Tissues of a Male Ferret with Lethal Sepsis.</title>
        <authorList>
            <person name="Ruckert C."/>
            <person name="Eimer J."/>
            <person name="Winkler A."/>
            <person name="Tauch A."/>
        </authorList>
    </citation>
    <scope>NUCLEOTIDE SEQUENCE [LARGE SCALE GENOMIC DNA]</scope>
    <source>
        <strain evidence="9 10">DSM 45274</strain>
    </source>
</reference>
<feature type="transmembrane region" description="Helical" evidence="7">
    <location>
        <begin position="168"/>
        <end position="191"/>
    </location>
</feature>
<feature type="transmembrane region" description="Helical" evidence="7">
    <location>
        <begin position="357"/>
        <end position="374"/>
    </location>
</feature>
<evidence type="ECO:0000256" key="5">
    <source>
        <dbReference type="ARBA" id="ARBA00022989"/>
    </source>
</evidence>
<dbReference type="Proteomes" id="UP000035199">
    <property type="component" value="Chromosome"/>
</dbReference>
<feature type="transmembrane region" description="Helical" evidence="7">
    <location>
        <begin position="142"/>
        <end position="161"/>
    </location>
</feature>
<evidence type="ECO:0000313" key="10">
    <source>
        <dbReference type="Proteomes" id="UP000035199"/>
    </source>
</evidence>
<accession>A0A0G3H194</accession>
<dbReference type="InterPro" id="IPR006707">
    <property type="entry name" value="T7SS_EccD"/>
</dbReference>
<evidence type="ECO:0000256" key="1">
    <source>
        <dbReference type="ARBA" id="ARBA00004651"/>
    </source>
</evidence>
<dbReference type="NCBIfam" id="TIGR03920">
    <property type="entry name" value="T7SS_EccD"/>
    <property type="match status" value="1"/>
</dbReference>
<feature type="transmembrane region" description="Helical" evidence="7">
    <location>
        <begin position="270"/>
        <end position="293"/>
    </location>
</feature>
<comment type="similarity">
    <text evidence="2">Belongs to the EccD/Snm4 family.</text>
</comment>
<dbReference type="RefSeq" id="WP_047261209.1">
    <property type="nucleotide sequence ID" value="NZ_CP011542.1"/>
</dbReference>
<feature type="domain" description="EccD-like transmembrane" evidence="8">
    <location>
        <begin position="120"/>
        <end position="481"/>
    </location>
</feature>
<dbReference type="Pfam" id="PF08817">
    <property type="entry name" value="YukD"/>
    <property type="match status" value="1"/>
</dbReference>
<organism evidence="9 10">
    <name type="scientific">Corynebacterium mustelae</name>
    <dbReference type="NCBI Taxonomy" id="571915"/>
    <lineage>
        <taxon>Bacteria</taxon>
        <taxon>Bacillati</taxon>
        <taxon>Actinomycetota</taxon>
        <taxon>Actinomycetes</taxon>
        <taxon>Mycobacteriales</taxon>
        <taxon>Corynebacteriaceae</taxon>
        <taxon>Corynebacterium</taxon>
    </lineage>
</organism>
<keyword evidence="5 7" id="KW-1133">Transmembrane helix</keyword>
<proteinExistence type="inferred from homology"/>
<feature type="transmembrane region" description="Helical" evidence="7">
    <location>
        <begin position="458"/>
        <end position="478"/>
    </location>
</feature>
<dbReference type="InterPro" id="IPR044049">
    <property type="entry name" value="EccD_transm"/>
</dbReference>
<feature type="transmembrane region" description="Helical" evidence="7">
    <location>
        <begin position="420"/>
        <end position="438"/>
    </location>
</feature>
<keyword evidence="6 7" id="KW-0472">Membrane</keyword>
<evidence type="ECO:0000256" key="6">
    <source>
        <dbReference type="ARBA" id="ARBA00023136"/>
    </source>
</evidence>
<sequence>MTTINASNNNAIRLTVRVEVGNHKQSADLVIPASSRLAEIIDEIIAITNAPQISSPWQAVTAAGQVVPLGASLAEAHFSHGDVLILRPKRATPAPVVRDAAECLEDLTTSVNPAVGTANLAAGVGLCGLALVALAFPLPHGLIAPLPLRLATVVLAALAMLIITRRVLFLPIVAIGNGVIGTCIVLGRGIVPSWAENTTAVGFAQSWALALLVAAIAISITCVGLKSILTEPLLVTALHTIAIGCVIAAIGTTAYRPGVAVSLMPSWDWVVNAAAALIAVGMIVIALAPTIAIKLARVQIPVLPTAGQDLEVSDVSIAEVPHQAERARKVLDGMLIGLAIVLCPAIMAIGIMAPHSGFSFSLALSMCCALLLHAHRHRVSFNTWAIWLIAMSAAASACAAATWPFIYIHSPALGQSPHPALLIFTIIIVAVSLTSPAWAQRLTTLEPTTVVWIERAELLCIAACLPLALHLVGMFSLLRGIAL</sequence>
<feature type="transmembrane region" description="Helical" evidence="7">
    <location>
        <begin position="330"/>
        <end position="351"/>
    </location>
</feature>
<dbReference type="EMBL" id="CP011542">
    <property type="protein sequence ID" value="AKK04872.1"/>
    <property type="molecule type" value="Genomic_DNA"/>
</dbReference>
<dbReference type="OrthoDB" id="4426863at2"/>
<keyword evidence="10" id="KW-1185">Reference proteome</keyword>
<name>A0A0G3H194_9CORY</name>
<evidence type="ECO:0000256" key="7">
    <source>
        <dbReference type="SAM" id="Phobius"/>
    </source>
</evidence>
<comment type="subcellular location">
    <subcellularLocation>
        <location evidence="1">Cell membrane</location>
        <topology evidence="1">Multi-pass membrane protein</topology>
    </subcellularLocation>
</comment>
<dbReference type="GO" id="GO:0005886">
    <property type="term" value="C:plasma membrane"/>
    <property type="evidence" value="ECO:0007669"/>
    <property type="project" value="UniProtKB-SubCell"/>
</dbReference>
<dbReference type="InterPro" id="IPR024962">
    <property type="entry name" value="YukD-like"/>
</dbReference>
<evidence type="ECO:0000256" key="2">
    <source>
        <dbReference type="ARBA" id="ARBA00006162"/>
    </source>
</evidence>
<evidence type="ECO:0000256" key="4">
    <source>
        <dbReference type="ARBA" id="ARBA00022692"/>
    </source>
</evidence>
<feature type="transmembrane region" description="Helical" evidence="7">
    <location>
        <begin position="232"/>
        <end position="250"/>
    </location>
</feature>
<evidence type="ECO:0000313" key="9">
    <source>
        <dbReference type="EMBL" id="AKK04872.1"/>
    </source>
</evidence>
<feature type="transmembrane region" description="Helical" evidence="7">
    <location>
        <begin position="386"/>
        <end position="408"/>
    </location>
</feature>
<feature type="transmembrane region" description="Helical" evidence="7">
    <location>
        <begin position="117"/>
        <end position="136"/>
    </location>
</feature>
<dbReference type="KEGG" id="cmv:CMUST_02640"/>
<dbReference type="Pfam" id="PF19053">
    <property type="entry name" value="EccD"/>
    <property type="match status" value="1"/>
</dbReference>
<dbReference type="AlphaFoldDB" id="A0A0G3H194"/>
<keyword evidence="4 7" id="KW-0812">Transmembrane</keyword>
<feature type="transmembrane region" description="Helical" evidence="7">
    <location>
        <begin position="203"/>
        <end position="225"/>
    </location>
</feature>
<dbReference type="STRING" id="571915.CMUST_02640"/>
<evidence type="ECO:0000259" key="8">
    <source>
        <dbReference type="Pfam" id="PF19053"/>
    </source>
</evidence>
<protein>
    <submittedName>
        <fullName evidence="9">Type VII secretion integral membrane protein EccD</fullName>
    </submittedName>
</protein>